<sequence length="397" mass="43769">MVKGSKSDKETTYEFRDIVLAKVRGYPPWPGMVVDSQTVSKEVLRERPQNKKSSFYCVKFFPKGDHAWLVSKDISRLKPHEIEAFINEPSKRSGELLDGYKVALDPAKWEEEQELKRAHAEEEEANAEVDQLDGETDGLDADGDADADETPSKSKKRKRESETKPKVRTKTSAKKDKDTDSVKRKAAGKRNGARSKALVESEDDGAAEADGDDDDDAGPSKRAASPPAAKKPKKDDDPLANDPEAVRVRDWRHKLQKTFLNDKGTGPKPDEMPACNDLFTAIEQYDKMNIHYLSYSKIGKVMRHIHLQPSDKVPRDEEFHFRSRAKALVDKWHVILSANKEAAPGANGTPAGSSPTAPSKVDKAEEDVPNGAATVPIGETHPAADGTTSVDVTMAET</sequence>
<dbReference type="Gene3D" id="1.20.930.10">
    <property type="entry name" value="Conserved domain common to transcription factors TFIIS, elongin A, CRSP70"/>
    <property type="match status" value="1"/>
</dbReference>
<accession>A0A9P5JW90</accession>
<feature type="compositionally biased region" description="Basic residues" evidence="1">
    <location>
        <begin position="184"/>
        <end position="193"/>
    </location>
</feature>
<name>A0A9P5JW90_9AGAM</name>
<keyword evidence="4" id="KW-1185">Reference proteome</keyword>
<reference evidence="3" key="2">
    <citation type="journal article" date="2020" name="Nat. Commun.">
        <title>Large-scale genome sequencing of mycorrhizal fungi provides insights into the early evolution of symbiotic traits.</title>
        <authorList>
            <person name="Miyauchi S."/>
            <person name="Kiss E."/>
            <person name="Kuo A."/>
            <person name="Drula E."/>
            <person name="Kohler A."/>
            <person name="Sanchez-Garcia M."/>
            <person name="Morin E."/>
            <person name="Andreopoulos B."/>
            <person name="Barry K.W."/>
            <person name="Bonito G."/>
            <person name="Buee M."/>
            <person name="Carver A."/>
            <person name="Chen C."/>
            <person name="Cichocki N."/>
            <person name="Clum A."/>
            <person name="Culley D."/>
            <person name="Crous P.W."/>
            <person name="Fauchery L."/>
            <person name="Girlanda M."/>
            <person name="Hayes R.D."/>
            <person name="Keri Z."/>
            <person name="LaButti K."/>
            <person name="Lipzen A."/>
            <person name="Lombard V."/>
            <person name="Magnuson J."/>
            <person name="Maillard F."/>
            <person name="Murat C."/>
            <person name="Nolan M."/>
            <person name="Ohm R.A."/>
            <person name="Pangilinan J."/>
            <person name="Pereira M.F."/>
            <person name="Perotto S."/>
            <person name="Peter M."/>
            <person name="Pfister S."/>
            <person name="Riley R."/>
            <person name="Sitrit Y."/>
            <person name="Stielow J.B."/>
            <person name="Szollosi G."/>
            <person name="Zifcakova L."/>
            <person name="Stursova M."/>
            <person name="Spatafora J.W."/>
            <person name="Tedersoo L."/>
            <person name="Vaario L.M."/>
            <person name="Yamada A."/>
            <person name="Yan M."/>
            <person name="Wang P."/>
            <person name="Xu J."/>
            <person name="Bruns T."/>
            <person name="Baldrian P."/>
            <person name="Vilgalys R."/>
            <person name="Dunand C."/>
            <person name="Henrissat B."/>
            <person name="Grigoriev I.V."/>
            <person name="Hibbett D."/>
            <person name="Nagy L.G."/>
            <person name="Martin F.M."/>
        </authorList>
    </citation>
    <scope>NUCLEOTIDE SEQUENCE</scope>
    <source>
        <strain evidence="3">Prilba</strain>
    </source>
</reference>
<feature type="compositionally biased region" description="Acidic residues" evidence="1">
    <location>
        <begin position="200"/>
        <end position="217"/>
    </location>
</feature>
<dbReference type="InterPro" id="IPR000313">
    <property type="entry name" value="PWWP_dom"/>
</dbReference>
<evidence type="ECO:0000259" key="2">
    <source>
        <dbReference type="PROSITE" id="PS50812"/>
    </source>
</evidence>
<feature type="region of interest" description="Disordered" evidence="1">
    <location>
        <begin position="341"/>
        <end position="397"/>
    </location>
</feature>
<feature type="domain" description="PWWP" evidence="2">
    <location>
        <begin position="15"/>
        <end position="69"/>
    </location>
</feature>
<dbReference type="EMBL" id="WHVB01000034">
    <property type="protein sequence ID" value="KAF8467993.1"/>
    <property type="molecule type" value="Genomic_DNA"/>
</dbReference>
<dbReference type="Gene3D" id="2.30.30.140">
    <property type="match status" value="1"/>
</dbReference>
<evidence type="ECO:0000313" key="3">
    <source>
        <dbReference type="EMBL" id="KAF8467993.1"/>
    </source>
</evidence>
<feature type="region of interest" description="Disordered" evidence="1">
    <location>
        <begin position="113"/>
        <end position="252"/>
    </location>
</feature>
<dbReference type="InterPro" id="IPR035441">
    <property type="entry name" value="TFIIS/LEDGF_dom_sf"/>
</dbReference>
<feature type="compositionally biased region" description="Basic and acidic residues" evidence="1">
    <location>
        <begin position="173"/>
        <end position="183"/>
    </location>
</feature>
<proteinExistence type="predicted"/>
<dbReference type="PROSITE" id="PS50812">
    <property type="entry name" value="PWWP"/>
    <property type="match status" value="1"/>
</dbReference>
<evidence type="ECO:0000256" key="1">
    <source>
        <dbReference type="SAM" id="MobiDB-lite"/>
    </source>
</evidence>
<gene>
    <name evidence="3" type="ORF">DFH94DRAFT_777749</name>
</gene>
<dbReference type="AlphaFoldDB" id="A0A9P5JW90"/>
<comment type="caution">
    <text evidence="3">The sequence shown here is derived from an EMBL/GenBank/DDBJ whole genome shotgun (WGS) entry which is preliminary data.</text>
</comment>
<dbReference type="Pfam" id="PF00855">
    <property type="entry name" value="PWWP"/>
    <property type="match status" value="1"/>
</dbReference>
<dbReference type="SUPFAM" id="SSF63748">
    <property type="entry name" value="Tudor/PWWP/MBT"/>
    <property type="match status" value="1"/>
</dbReference>
<protein>
    <recommendedName>
        <fullName evidence="2">PWWP domain-containing protein</fullName>
    </recommendedName>
</protein>
<feature type="compositionally biased region" description="Acidic residues" evidence="1">
    <location>
        <begin position="121"/>
        <end position="149"/>
    </location>
</feature>
<dbReference type="SMART" id="SM00293">
    <property type="entry name" value="PWWP"/>
    <property type="match status" value="1"/>
</dbReference>
<dbReference type="OrthoDB" id="62853at2759"/>
<evidence type="ECO:0000313" key="4">
    <source>
        <dbReference type="Proteomes" id="UP000759537"/>
    </source>
</evidence>
<reference evidence="3" key="1">
    <citation type="submission" date="2019-10" db="EMBL/GenBank/DDBJ databases">
        <authorList>
            <consortium name="DOE Joint Genome Institute"/>
            <person name="Kuo A."/>
            <person name="Miyauchi S."/>
            <person name="Kiss E."/>
            <person name="Drula E."/>
            <person name="Kohler A."/>
            <person name="Sanchez-Garcia M."/>
            <person name="Andreopoulos B."/>
            <person name="Barry K.W."/>
            <person name="Bonito G."/>
            <person name="Buee M."/>
            <person name="Carver A."/>
            <person name="Chen C."/>
            <person name="Cichocki N."/>
            <person name="Clum A."/>
            <person name="Culley D."/>
            <person name="Crous P.W."/>
            <person name="Fauchery L."/>
            <person name="Girlanda M."/>
            <person name="Hayes R."/>
            <person name="Keri Z."/>
            <person name="LaButti K."/>
            <person name="Lipzen A."/>
            <person name="Lombard V."/>
            <person name="Magnuson J."/>
            <person name="Maillard F."/>
            <person name="Morin E."/>
            <person name="Murat C."/>
            <person name="Nolan M."/>
            <person name="Ohm R."/>
            <person name="Pangilinan J."/>
            <person name="Pereira M."/>
            <person name="Perotto S."/>
            <person name="Peter M."/>
            <person name="Riley R."/>
            <person name="Sitrit Y."/>
            <person name="Stielow B."/>
            <person name="Szollosi G."/>
            <person name="Zifcakova L."/>
            <person name="Stursova M."/>
            <person name="Spatafora J.W."/>
            <person name="Tedersoo L."/>
            <person name="Vaario L.-M."/>
            <person name="Yamada A."/>
            <person name="Yan M."/>
            <person name="Wang P."/>
            <person name="Xu J."/>
            <person name="Bruns T."/>
            <person name="Baldrian P."/>
            <person name="Vilgalys R."/>
            <person name="Henrissat B."/>
            <person name="Grigoriev I.V."/>
            <person name="Hibbett D."/>
            <person name="Nagy L.G."/>
            <person name="Martin F.M."/>
        </authorList>
    </citation>
    <scope>NUCLEOTIDE SEQUENCE</scope>
    <source>
        <strain evidence="3">Prilba</strain>
    </source>
</reference>
<dbReference type="Proteomes" id="UP000759537">
    <property type="component" value="Unassembled WGS sequence"/>
</dbReference>
<organism evidence="3 4">
    <name type="scientific">Russula ochroleuca</name>
    <dbReference type="NCBI Taxonomy" id="152965"/>
    <lineage>
        <taxon>Eukaryota</taxon>
        <taxon>Fungi</taxon>
        <taxon>Dikarya</taxon>
        <taxon>Basidiomycota</taxon>
        <taxon>Agaricomycotina</taxon>
        <taxon>Agaricomycetes</taxon>
        <taxon>Russulales</taxon>
        <taxon>Russulaceae</taxon>
        <taxon>Russula</taxon>
    </lineage>
</organism>
<feature type="compositionally biased region" description="Polar residues" evidence="1">
    <location>
        <begin position="386"/>
        <end position="397"/>
    </location>
</feature>